<dbReference type="Gene3D" id="3.30.70.1730">
    <property type="match status" value="1"/>
</dbReference>
<comment type="similarity">
    <text evidence="1">Belongs to the universal ribosomal protein uL10 family.</text>
</comment>
<dbReference type="EMBL" id="HBFP01013857">
    <property type="protein sequence ID" value="CAD8825622.1"/>
    <property type="molecule type" value="Transcribed_RNA"/>
</dbReference>
<dbReference type="AlphaFoldDB" id="A0A7S1EV91"/>
<sequence>MDLFRSFKQICREVELYKWKLHFENSRYMVYSQLIRGEGWGKRSTRHKLLNFTRLDQVDAAYMSATMGKRVLEDPKFSHLETLRPVFVGNPFGVVFGNDPDRIMTVMKRFQRMYPSSLLLAAKFDDRVVSGDVFQQLMKGESYNDLYVNVAQLISQRPQFVDFLDQGSQGLKSSLDQTSNQLHSVLTQIEQTKD</sequence>
<dbReference type="SUPFAM" id="SSF160369">
    <property type="entry name" value="Ribosomal protein L10-like"/>
    <property type="match status" value="1"/>
</dbReference>
<gene>
    <name evidence="2" type="ORF">TOLI1172_LOCUS10022</name>
</gene>
<dbReference type="InterPro" id="IPR043141">
    <property type="entry name" value="Ribosomal_uL10-like_sf"/>
</dbReference>
<reference evidence="2" key="1">
    <citation type="submission" date="2021-01" db="EMBL/GenBank/DDBJ databases">
        <authorList>
            <person name="Corre E."/>
            <person name="Pelletier E."/>
            <person name="Niang G."/>
            <person name="Scheremetjew M."/>
            <person name="Finn R."/>
            <person name="Kale V."/>
            <person name="Holt S."/>
            <person name="Cochrane G."/>
            <person name="Meng A."/>
            <person name="Brown T."/>
            <person name="Cohen L."/>
        </authorList>
    </citation>
    <scope>NUCLEOTIDE SEQUENCE</scope>
    <source>
        <strain evidence="2">CCMP3278</strain>
    </source>
</reference>
<evidence type="ECO:0000313" key="2">
    <source>
        <dbReference type="EMBL" id="CAD8825622.1"/>
    </source>
</evidence>
<name>A0A7S1EV91_9RHOD</name>
<organism evidence="2">
    <name type="scientific">Timspurckia oligopyrenoides</name>
    <dbReference type="NCBI Taxonomy" id="708627"/>
    <lineage>
        <taxon>Eukaryota</taxon>
        <taxon>Rhodophyta</taxon>
        <taxon>Bangiophyceae</taxon>
        <taxon>Porphyridiales</taxon>
        <taxon>Porphyridiaceae</taxon>
        <taxon>Timspurckia</taxon>
    </lineage>
</organism>
<accession>A0A7S1EV91</accession>
<proteinExistence type="inferred from homology"/>
<evidence type="ECO:0000256" key="1">
    <source>
        <dbReference type="ARBA" id="ARBA00008889"/>
    </source>
</evidence>
<protein>
    <submittedName>
        <fullName evidence="2">Uncharacterized protein</fullName>
    </submittedName>
</protein>